<gene>
    <name evidence="1" type="ORF">MNBD_NITROSPIRAE03-796</name>
</gene>
<reference evidence="1" key="1">
    <citation type="submission" date="2018-06" db="EMBL/GenBank/DDBJ databases">
        <authorList>
            <person name="Zhirakovskaya E."/>
        </authorList>
    </citation>
    <scope>NUCLEOTIDE SEQUENCE</scope>
</reference>
<dbReference type="Pfam" id="PF09674">
    <property type="entry name" value="DUF2400"/>
    <property type="match status" value="1"/>
</dbReference>
<dbReference type="SUPFAM" id="SSF48150">
    <property type="entry name" value="DNA-glycosylase"/>
    <property type="match status" value="1"/>
</dbReference>
<name>A0A3B1DYT3_9ZZZZ</name>
<organism evidence="1">
    <name type="scientific">hydrothermal vent metagenome</name>
    <dbReference type="NCBI Taxonomy" id="652676"/>
    <lineage>
        <taxon>unclassified sequences</taxon>
        <taxon>metagenomes</taxon>
        <taxon>ecological metagenomes</taxon>
    </lineage>
</organism>
<evidence type="ECO:0000313" key="1">
    <source>
        <dbReference type="EMBL" id="VAX34177.1"/>
    </source>
</evidence>
<dbReference type="AlphaFoldDB" id="A0A3B1DYT3"/>
<dbReference type="InterPro" id="IPR011257">
    <property type="entry name" value="DNA_glycosylase"/>
</dbReference>
<dbReference type="NCBIfam" id="TIGR02757">
    <property type="entry name" value="TIGR02757 family protein"/>
    <property type="match status" value="1"/>
</dbReference>
<dbReference type="InterPro" id="IPR014127">
    <property type="entry name" value="CHP02757"/>
</dbReference>
<dbReference type="EMBL" id="UOGI01000267">
    <property type="protein sequence ID" value="VAX34177.1"/>
    <property type="molecule type" value="Genomic_DNA"/>
</dbReference>
<feature type="non-terminal residue" evidence="1">
    <location>
        <position position="261"/>
    </location>
</feature>
<protein>
    <recommendedName>
        <fullName evidence="2">TIGR02757 family protein</fullName>
    </recommendedName>
</protein>
<dbReference type="GO" id="GO:0003824">
    <property type="term" value="F:catalytic activity"/>
    <property type="evidence" value="ECO:0007669"/>
    <property type="project" value="InterPro"/>
</dbReference>
<sequence>MVYPELKSILDNLYCTYDFSERLLHDPIKIPHQYKEKRDIEVAGFIASALAYGRVTLFTPVIDRILAPMGKKPAAFIAGFDPKKDANRFDGIKYRFNNTEDIVCLIYALSAILGKYGSIEKAFLESYDGRAVSTAISGMVRHVLSINKTPVYGQDINPSGFKQFFPSPERGSSCKRMNLFLRWMVRSRDIDFGIWKGIPANRLVIPLDTHIARISRCLDLTGRRSRDWKMAEEITESLRMLDPDDPLKYDFALCHQGIMGL</sequence>
<accession>A0A3B1DYT3</accession>
<dbReference type="GO" id="GO:0006281">
    <property type="term" value="P:DNA repair"/>
    <property type="evidence" value="ECO:0007669"/>
    <property type="project" value="InterPro"/>
</dbReference>
<proteinExistence type="predicted"/>
<evidence type="ECO:0008006" key="2">
    <source>
        <dbReference type="Google" id="ProtNLM"/>
    </source>
</evidence>